<feature type="signal peptide" evidence="2">
    <location>
        <begin position="1"/>
        <end position="21"/>
    </location>
</feature>
<dbReference type="NCBIfam" id="TIGR04183">
    <property type="entry name" value="Por_Secre_tail"/>
    <property type="match status" value="1"/>
</dbReference>
<organism evidence="5 6">
    <name type="scientific">Aestuariibaculum lutulentum</name>
    <dbReference type="NCBI Taxonomy" id="2920935"/>
    <lineage>
        <taxon>Bacteria</taxon>
        <taxon>Pseudomonadati</taxon>
        <taxon>Bacteroidota</taxon>
        <taxon>Flavobacteriia</taxon>
        <taxon>Flavobacteriales</taxon>
        <taxon>Flavobacteriaceae</taxon>
    </lineage>
</organism>
<evidence type="ECO:0000256" key="2">
    <source>
        <dbReference type="SAM" id="SignalP"/>
    </source>
</evidence>
<feature type="domain" description="Secretion system C-terminal sorting" evidence="3">
    <location>
        <begin position="316"/>
        <end position="392"/>
    </location>
</feature>
<dbReference type="Pfam" id="PF23759">
    <property type="entry name" value="GBD_T9SS_assoc"/>
    <property type="match status" value="2"/>
</dbReference>
<gene>
    <name evidence="5" type="ORF">MKW35_15690</name>
</gene>
<evidence type="ECO:0000259" key="4">
    <source>
        <dbReference type="Pfam" id="PF23759"/>
    </source>
</evidence>
<feature type="chain" id="PRO_5045291301" evidence="2">
    <location>
        <begin position="22"/>
        <end position="393"/>
    </location>
</feature>
<dbReference type="InterPro" id="IPR026444">
    <property type="entry name" value="Secre_tail"/>
</dbReference>
<keyword evidence="6" id="KW-1185">Reference proteome</keyword>
<dbReference type="RefSeq" id="WP_240575367.1">
    <property type="nucleotide sequence ID" value="NZ_CP136709.1"/>
</dbReference>
<dbReference type="Proteomes" id="UP001156141">
    <property type="component" value="Unassembled WGS sequence"/>
</dbReference>
<dbReference type="EMBL" id="JAKVQD010000010">
    <property type="protein sequence ID" value="MCH4554070.1"/>
    <property type="molecule type" value="Genomic_DNA"/>
</dbReference>
<sequence>MKKNTLLCFVTIAFFNLNLYAQPANDNCSGAFPIILDNPAILVTIDNTATGSLTPGDPGCGNYAGSDLWYSVVVPASGGISIITSSSGSSIDDTGLAAYKGVDCDNLTIIKCNDDISGSNTFSQINLAEAEGTTIYIRVWEYDGFTSTGTFNIEVQSLTPPPVATNDECADAIELSLKAICEPVIGSNNATASSGVPGTGCGAYEGGDVWYKIKVPLSGHVIVETTEDDLSIDDGAIAIYSGDCGNLALMNCDDSGNGNNTIYDFGRIELTGLTPDDMLYVRFWAFENEDLGTFKICAIDPEALSIIDFEQPVFKMFPNPVSKNQDVNIQINNVKNPSIDIALYDMQGKLVLTNLGVENSEQIHFSVNRLLSGIYFLKIICDDKILTKKLIVN</sequence>
<proteinExistence type="predicted"/>
<evidence type="ECO:0000259" key="3">
    <source>
        <dbReference type="Pfam" id="PF18962"/>
    </source>
</evidence>
<accession>A0ABS9RM96</accession>
<keyword evidence="1 2" id="KW-0732">Signal</keyword>
<evidence type="ECO:0000313" key="6">
    <source>
        <dbReference type="Proteomes" id="UP001156141"/>
    </source>
</evidence>
<reference evidence="5" key="1">
    <citation type="submission" date="2022-02" db="EMBL/GenBank/DDBJ databases">
        <title>Aestuariibaculum sp., a marine bacterium isolated from sediment in Guangxi.</title>
        <authorList>
            <person name="Ying J."/>
        </authorList>
    </citation>
    <scope>NUCLEOTIDE SEQUENCE</scope>
    <source>
        <strain evidence="5">L182</strain>
    </source>
</reference>
<protein>
    <submittedName>
        <fullName evidence="5">T9SS type A sorting domain-containing protein</fullName>
    </submittedName>
</protein>
<dbReference type="Gene3D" id="2.60.120.380">
    <property type="match status" value="1"/>
</dbReference>
<feature type="domain" description="T9SS-like galactose binding" evidence="4">
    <location>
        <begin position="24"/>
        <end position="153"/>
    </location>
</feature>
<dbReference type="Pfam" id="PF18962">
    <property type="entry name" value="Por_Secre_tail"/>
    <property type="match status" value="1"/>
</dbReference>
<evidence type="ECO:0000256" key="1">
    <source>
        <dbReference type="ARBA" id="ARBA00022729"/>
    </source>
</evidence>
<name>A0ABS9RM96_9FLAO</name>
<comment type="caution">
    <text evidence="5">The sequence shown here is derived from an EMBL/GenBank/DDBJ whole genome shotgun (WGS) entry which is preliminary data.</text>
</comment>
<evidence type="ECO:0000313" key="5">
    <source>
        <dbReference type="EMBL" id="MCH4554070.1"/>
    </source>
</evidence>
<feature type="domain" description="T9SS-like galactose binding" evidence="4">
    <location>
        <begin position="165"/>
        <end position="253"/>
    </location>
</feature>
<dbReference type="InterPro" id="IPR056600">
    <property type="entry name" value="GBD_T9SS_assoc"/>
</dbReference>